<gene>
    <name evidence="1" type="ORF">NCTC10343_03052</name>
</gene>
<dbReference type="EMBL" id="UGSC01000001">
    <property type="protein sequence ID" value="SUA70182.1"/>
    <property type="molecule type" value="Genomic_DNA"/>
</dbReference>
<accession>A0A378XYR7</accession>
<proteinExistence type="predicted"/>
<organism evidence="1 2">
    <name type="scientific">Paenibacillus polymyxa</name>
    <name type="common">Bacillus polymyxa</name>
    <dbReference type="NCBI Taxonomy" id="1406"/>
    <lineage>
        <taxon>Bacteria</taxon>
        <taxon>Bacillati</taxon>
        <taxon>Bacillota</taxon>
        <taxon>Bacilli</taxon>
        <taxon>Bacillales</taxon>
        <taxon>Paenibacillaceae</taxon>
        <taxon>Paenibacillus</taxon>
    </lineage>
</organism>
<dbReference type="GeneID" id="93346420"/>
<name>A0A378XYR7_PAEPO</name>
<dbReference type="Proteomes" id="UP000254400">
    <property type="component" value="Unassembled WGS sequence"/>
</dbReference>
<protein>
    <submittedName>
        <fullName evidence="1">Uncharacterized protein</fullName>
    </submittedName>
</protein>
<evidence type="ECO:0000313" key="1">
    <source>
        <dbReference type="EMBL" id="SUA70182.1"/>
    </source>
</evidence>
<dbReference type="AlphaFoldDB" id="A0A378XYR7"/>
<reference evidence="1 2" key="1">
    <citation type="submission" date="2018-06" db="EMBL/GenBank/DDBJ databases">
        <authorList>
            <consortium name="Pathogen Informatics"/>
            <person name="Doyle S."/>
        </authorList>
    </citation>
    <scope>NUCLEOTIDE SEQUENCE [LARGE SCALE GENOMIC DNA]</scope>
    <source>
        <strain evidence="1 2">NCTC10343</strain>
    </source>
</reference>
<evidence type="ECO:0000313" key="2">
    <source>
        <dbReference type="Proteomes" id="UP000254400"/>
    </source>
</evidence>
<sequence>MKFYGIAVNTQNKNVVINNLPTDCLGAVKKAKRIATKEGLKFQFVKPAVNGQKEGATLTKFAAQRKNRKSVKR</sequence>
<dbReference type="RefSeq" id="WP_019687576.1">
    <property type="nucleotide sequence ID" value="NZ_CP036496.1"/>
</dbReference>